<dbReference type="Pfam" id="PF02135">
    <property type="entry name" value="zf-TAZ"/>
    <property type="match status" value="1"/>
</dbReference>
<feature type="domain" description="ZZ-type" evidence="30">
    <location>
        <begin position="862"/>
        <end position="910"/>
    </location>
</feature>
<evidence type="ECO:0000256" key="8">
    <source>
        <dbReference type="ARBA" id="ARBA00022737"/>
    </source>
</evidence>
<dbReference type="PRINTS" id="PR00503">
    <property type="entry name" value="BROMODOMAIN"/>
</dbReference>
<dbReference type="SUPFAM" id="SSF69125">
    <property type="entry name" value="Nuclear receptor coactivator interlocking domain"/>
    <property type="match status" value="1"/>
</dbReference>
<name>A0A7R9BFP3_9CRUS</name>
<dbReference type="GO" id="GO:0008270">
    <property type="term" value="F:zinc ion binding"/>
    <property type="evidence" value="ECO:0007669"/>
    <property type="project" value="UniProtKB-KW"/>
</dbReference>
<keyword evidence="20" id="KW-0012">Acyltransferase</keyword>
<dbReference type="GO" id="GO:0031981">
    <property type="term" value="C:nuclear lumen"/>
    <property type="evidence" value="ECO:0007669"/>
    <property type="project" value="UniProtKB-ARBA"/>
</dbReference>
<keyword evidence="7 24" id="KW-0479">Metal-binding</keyword>
<dbReference type="PROSITE" id="PS00633">
    <property type="entry name" value="BROMODOMAIN_1"/>
    <property type="match status" value="1"/>
</dbReference>
<keyword evidence="13" id="KW-0007">Acetylation</keyword>
<feature type="compositionally biased region" description="Basic and acidic residues" evidence="27">
    <location>
        <begin position="107"/>
        <end position="164"/>
    </location>
</feature>
<dbReference type="InterPro" id="IPR035898">
    <property type="entry name" value="TAZ_dom_sf"/>
</dbReference>
<evidence type="ECO:0000256" key="25">
    <source>
        <dbReference type="PROSITE-ProRule" id="PRU00228"/>
    </source>
</evidence>
<dbReference type="InterPro" id="IPR000433">
    <property type="entry name" value="Znf_ZZ"/>
</dbReference>
<feature type="compositionally biased region" description="Polar residues" evidence="27">
    <location>
        <begin position="47"/>
        <end position="63"/>
    </location>
</feature>
<evidence type="ECO:0000256" key="23">
    <source>
        <dbReference type="PROSITE-ProRule" id="PRU00035"/>
    </source>
</evidence>
<keyword evidence="9 25" id="KW-0863">Zinc-finger</keyword>
<evidence type="ECO:0000313" key="32">
    <source>
        <dbReference type="EMBL" id="CAD7273103.1"/>
    </source>
</evidence>
<dbReference type="InterPro" id="IPR014744">
    <property type="entry name" value="Nuc_rcpt_coact_CREBbp"/>
</dbReference>
<dbReference type="InterPro" id="IPR037073">
    <property type="entry name" value="Nuc_rcpt_coact_CREBbp_sf"/>
</dbReference>
<dbReference type="EC" id="2.3.1.48" evidence="2"/>
<keyword evidence="26" id="KW-0175">Coiled coil</keyword>
<dbReference type="PROSITE" id="PS50135">
    <property type="entry name" value="ZF_ZZ_2"/>
    <property type="match status" value="1"/>
</dbReference>
<evidence type="ECO:0000256" key="17">
    <source>
        <dbReference type="ARBA" id="ARBA00023159"/>
    </source>
</evidence>
<dbReference type="Pfam" id="PF09030">
    <property type="entry name" value="Creb_binding"/>
    <property type="match status" value="1"/>
</dbReference>
<feature type="zinc finger region" description="TAZ-type" evidence="24">
    <location>
        <begin position="925"/>
        <end position="1006"/>
    </location>
</feature>
<dbReference type="InterPro" id="IPR038547">
    <property type="entry name" value="RING_CBP-p300_sf"/>
</dbReference>
<keyword evidence="18" id="KW-0804">Transcription</keyword>
<dbReference type="InterPro" id="IPR009110">
    <property type="entry name" value="Nuc_rcpt_coact"/>
</dbReference>
<keyword evidence="33" id="KW-1185">Reference proteome</keyword>
<evidence type="ECO:0000256" key="2">
    <source>
        <dbReference type="ARBA" id="ARBA00013184"/>
    </source>
</evidence>
<dbReference type="Pfam" id="PF23570">
    <property type="entry name" value="PHD_P300"/>
    <property type="match status" value="1"/>
</dbReference>
<evidence type="ECO:0000256" key="21">
    <source>
        <dbReference type="ARBA" id="ARBA00047411"/>
    </source>
</evidence>
<evidence type="ECO:0000256" key="18">
    <source>
        <dbReference type="ARBA" id="ARBA00023163"/>
    </source>
</evidence>
<feature type="compositionally biased region" description="Low complexity" evidence="27">
    <location>
        <begin position="188"/>
        <end position="197"/>
    </location>
</feature>
<feature type="region of interest" description="Disordered" evidence="27">
    <location>
        <begin position="905"/>
        <end position="928"/>
    </location>
</feature>
<dbReference type="GO" id="GO:0048511">
    <property type="term" value="P:rhythmic process"/>
    <property type="evidence" value="ECO:0007669"/>
    <property type="project" value="UniProtKB-KW"/>
</dbReference>
<comment type="subcellular location">
    <subcellularLocation>
        <location evidence="1">Nucleus</location>
    </subcellularLocation>
</comment>
<dbReference type="PROSITE" id="PS01357">
    <property type="entry name" value="ZF_ZZ_1"/>
    <property type="match status" value="1"/>
</dbReference>
<dbReference type="InterPro" id="IPR031162">
    <property type="entry name" value="CBP_P300_HAT"/>
</dbReference>
<feature type="region of interest" description="Disordered" evidence="27">
    <location>
        <begin position="1423"/>
        <end position="1452"/>
    </location>
</feature>
<evidence type="ECO:0000256" key="12">
    <source>
        <dbReference type="ARBA" id="ARBA00022853"/>
    </source>
</evidence>
<dbReference type="OrthoDB" id="899at2759"/>
<feature type="region of interest" description="Disordered" evidence="27">
    <location>
        <begin position="30"/>
        <end position="197"/>
    </location>
</feature>
<dbReference type="Gene3D" id="1.20.1020.10">
    <property type="entry name" value="TAZ domain"/>
    <property type="match status" value="1"/>
</dbReference>
<evidence type="ECO:0000259" key="29">
    <source>
        <dbReference type="PROSITE" id="PS50134"/>
    </source>
</evidence>
<keyword evidence="19" id="KW-0539">Nucleus</keyword>
<feature type="domain" description="Bromo" evidence="28">
    <location>
        <begin position="245"/>
        <end position="317"/>
    </location>
</feature>
<dbReference type="PANTHER" id="PTHR13808">
    <property type="entry name" value="CBP/P300-RELATED"/>
    <property type="match status" value="1"/>
</dbReference>
<organism evidence="32">
    <name type="scientific">Notodromas monacha</name>
    <dbReference type="NCBI Taxonomy" id="399045"/>
    <lineage>
        <taxon>Eukaryota</taxon>
        <taxon>Metazoa</taxon>
        <taxon>Ecdysozoa</taxon>
        <taxon>Arthropoda</taxon>
        <taxon>Crustacea</taxon>
        <taxon>Oligostraca</taxon>
        <taxon>Ostracoda</taxon>
        <taxon>Podocopa</taxon>
        <taxon>Podocopida</taxon>
        <taxon>Cypridocopina</taxon>
        <taxon>Cypridoidea</taxon>
        <taxon>Cyprididae</taxon>
        <taxon>Notodromas</taxon>
    </lineage>
</organism>
<keyword evidence="15" id="KW-0090">Biological rhythms</keyword>
<dbReference type="Gene3D" id="3.30.40.10">
    <property type="entry name" value="Zinc/RING finger domain, C3HC4 (zinc finger)"/>
    <property type="match status" value="1"/>
</dbReference>
<dbReference type="CDD" id="cd15557">
    <property type="entry name" value="PHD_CBP_p300"/>
    <property type="match status" value="1"/>
</dbReference>
<dbReference type="Pfam" id="PF08214">
    <property type="entry name" value="HAT_KAT11"/>
    <property type="match status" value="1"/>
</dbReference>
<dbReference type="Gene3D" id="1.10.1630.10">
    <property type="entry name" value="Nuclear receptor coactivator, CREB-bp-like, interlocking domain"/>
    <property type="match status" value="1"/>
</dbReference>
<evidence type="ECO:0000313" key="33">
    <source>
        <dbReference type="Proteomes" id="UP000678499"/>
    </source>
</evidence>
<keyword evidence="6" id="KW-0808">Transferase</keyword>
<dbReference type="InterPro" id="IPR013083">
    <property type="entry name" value="Znf_RING/FYVE/PHD"/>
</dbReference>
<evidence type="ECO:0000259" key="30">
    <source>
        <dbReference type="PROSITE" id="PS50135"/>
    </source>
</evidence>
<dbReference type="CDD" id="cd15802">
    <property type="entry name" value="RING_CBP-p300"/>
    <property type="match status" value="1"/>
</dbReference>
<dbReference type="EMBL" id="CAJPEX010000095">
    <property type="protein sequence ID" value="CAG0913255.1"/>
    <property type="molecule type" value="Genomic_DNA"/>
</dbReference>
<dbReference type="SMART" id="SM00291">
    <property type="entry name" value="ZnF_ZZ"/>
    <property type="match status" value="1"/>
</dbReference>
<dbReference type="SMART" id="SM00551">
    <property type="entry name" value="ZnF_TAZ"/>
    <property type="match status" value="1"/>
</dbReference>
<feature type="compositionally biased region" description="Basic and acidic residues" evidence="27">
    <location>
        <begin position="87"/>
        <end position="96"/>
    </location>
</feature>
<dbReference type="Pfam" id="PF00569">
    <property type="entry name" value="ZZ"/>
    <property type="match status" value="1"/>
</dbReference>
<evidence type="ECO:0000256" key="11">
    <source>
        <dbReference type="ARBA" id="ARBA00022843"/>
    </source>
</evidence>
<dbReference type="Proteomes" id="UP000678499">
    <property type="component" value="Unassembled WGS sequence"/>
</dbReference>
<dbReference type="Pfam" id="PF00439">
    <property type="entry name" value="Bromodomain"/>
    <property type="match status" value="1"/>
</dbReference>
<feature type="region of interest" description="Disordered" evidence="27">
    <location>
        <begin position="1209"/>
        <end position="1256"/>
    </location>
</feature>
<dbReference type="InterPro" id="IPR000197">
    <property type="entry name" value="Znf_TAZ"/>
</dbReference>
<evidence type="ECO:0000256" key="26">
    <source>
        <dbReference type="SAM" id="Coils"/>
    </source>
</evidence>
<dbReference type="FunFam" id="1.20.920.10:FF:000001">
    <property type="entry name" value="Histone acetyltransferase p300"/>
    <property type="match status" value="1"/>
</dbReference>
<dbReference type="PROSITE" id="PS50014">
    <property type="entry name" value="BROMODOMAIN_2"/>
    <property type="match status" value="1"/>
</dbReference>
<proteinExistence type="predicted"/>
<keyword evidence="17" id="KW-0010">Activator</keyword>
<dbReference type="GO" id="GO:0140297">
    <property type="term" value="F:DNA-binding transcription factor binding"/>
    <property type="evidence" value="ECO:0007669"/>
    <property type="project" value="UniProtKB-ARBA"/>
</dbReference>
<evidence type="ECO:0000256" key="6">
    <source>
        <dbReference type="ARBA" id="ARBA00022679"/>
    </source>
</evidence>
<evidence type="ECO:0000256" key="16">
    <source>
        <dbReference type="ARBA" id="ARBA00023117"/>
    </source>
</evidence>
<dbReference type="InterPro" id="IPR018359">
    <property type="entry name" value="Bromodomain_CS"/>
</dbReference>
<dbReference type="CDD" id="cd05495">
    <property type="entry name" value="Bromo_cbp_like"/>
    <property type="match status" value="1"/>
</dbReference>
<keyword evidence="10 24" id="KW-0862">Zinc</keyword>
<dbReference type="InterPro" id="IPR001487">
    <property type="entry name" value="Bromodomain"/>
</dbReference>
<feature type="compositionally biased region" description="Polar residues" evidence="27">
    <location>
        <begin position="765"/>
        <end position="774"/>
    </location>
</feature>
<evidence type="ECO:0000256" key="19">
    <source>
        <dbReference type="ARBA" id="ARBA00023242"/>
    </source>
</evidence>
<gene>
    <name evidence="32" type="ORF">NMOB1V02_LOCUS1006</name>
</gene>
<dbReference type="Gene3D" id="3.30.60.90">
    <property type="match status" value="1"/>
</dbReference>
<keyword evidence="12" id="KW-0156">Chromatin regulator</keyword>
<dbReference type="SMART" id="SM01250">
    <property type="entry name" value="KAT11"/>
    <property type="match status" value="1"/>
</dbReference>
<evidence type="ECO:0000256" key="3">
    <source>
        <dbReference type="ARBA" id="ARBA00022481"/>
    </source>
</evidence>
<dbReference type="PANTHER" id="PTHR13808:SF1">
    <property type="entry name" value="HISTONE ACETYLTRANSFERASE"/>
    <property type="match status" value="1"/>
</dbReference>
<dbReference type="GO" id="GO:0031490">
    <property type="term" value="F:chromatin DNA binding"/>
    <property type="evidence" value="ECO:0007669"/>
    <property type="project" value="TreeGrafter"/>
</dbReference>
<keyword evidence="4" id="KW-1017">Isopeptide bond</keyword>
<feature type="compositionally biased region" description="Gly residues" evidence="27">
    <location>
        <begin position="1216"/>
        <end position="1227"/>
    </location>
</feature>
<evidence type="ECO:0000256" key="24">
    <source>
        <dbReference type="PROSITE-ProRule" id="PRU00203"/>
    </source>
</evidence>
<dbReference type="InterPro" id="IPR036427">
    <property type="entry name" value="Bromodomain-like_sf"/>
</dbReference>
<dbReference type="SUPFAM" id="SSF57850">
    <property type="entry name" value="RING/U-box"/>
    <property type="match status" value="1"/>
</dbReference>
<protein>
    <recommendedName>
        <fullName evidence="2">histone acetyltransferase</fullName>
        <ecNumber evidence="2">2.3.1.48</ecNumber>
    </recommendedName>
</protein>
<keyword evidence="14" id="KW-0805">Transcription regulation</keyword>
<evidence type="ECO:0000256" key="14">
    <source>
        <dbReference type="ARBA" id="ARBA00023015"/>
    </source>
</evidence>
<feature type="region of interest" description="Disordered" evidence="27">
    <location>
        <begin position="726"/>
        <end position="774"/>
    </location>
</feature>
<keyword evidence="11" id="KW-0832">Ubl conjugation</keyword>
<feature type="coiled-coil region" evidence="26">
    <location>
        <begin position="690"/>
        <end position="724"/>
    </location>
</feature>
<evidence type="ECO:0000259" key="28">
    <source>
        <dbReference type="PROSITE" id="PS50014"/>
    </source>
</evidence>
<dbReference type="EMBL" id="OA882132">
    <property type="protein sequence ID" value="CAD7273103.1"/>
    <property type="molecule type" value="Genomic_DNA"/>
</dbReference>
<dbReference type="InterPro" id="IPR056484">
    <property type="entry name" value="PHD_P300"/>
</dbReference>
<feature type="compositionally biased region" description="Basic residues" evidence="27">
    <location>
        <begin position="740"/>
        <end position="764"/>
    </location>
</feature>
<evidence type="ECO:0000259" key="31">
    <source>
        <dbReference type="PROSITE" id="PS51727"/>
    </source>
</evidence>
<reference evidence="32" key="1">
    <citation type="submission" date="2020-11" db="EMBL/GenBank/DDBJ databases">
        <authorList>
            <person name="Tran Van P."/>
        </authorList>
    </citation>
    <scope>NUCLEOTIDE SEQUENCE</scope>
</reference>
<dbReference type="InterPro" id="IPR013178">
    <property type="entry name" value="Histone_AcTrfase_Rtt109/CBP"/>
</dbReference>
<sequence length="1452" mass="159749">MINPNVQVPTSVSGMQGMMQMNHVQQMQMHMQKQEETPPPAYPNKPSFLQSPSFTQPLSNCNSGFGRVEVKEELQTNGPSEPNGDLLMDHEIKLEPVDPQSELEEEPEKKHDVEIKEEREEEGGKQIKDEQKEEESDVKKEEGTGACVKREMDADDSMDCKTNDSEPDSVSGGKHGIKSFPSKVGPMTSGSTASSVSAGFVEDSKPVVKKEEGAEGTDAKGKTKILFTAEELRRALMPPLEKLYVQEPESMPFRQPVDPHALGIPDYFDIIKTPMDLSTIRTRLNNGVYTNPWEYVDDVWLMFDNAWLYNRKTSKVYKFCSKLAEIFEKEIDPVMQSLGYCCGRKYVFSPQVLCCYGKTMCTIPRDAKYWSYQNRYTYCQKCFNEIQGDAVSIGEDPSQPTQTIRKDQFVEMKNDALELEPFVQCKDCERKLHQICCVHLDPIYPQGFICENCLKAKGQKRREHKYTSKKLASTKLGTYIETRVNNYLKKKEAGAGEVTIRVVASSEKNVEVKQGMKARFVDNNEMPESFPYRAKALFAFEEIDGVDVCFFGMHVQEYGSDAPMPNTRRVYVAYLDSVHFFRPKQFRTAVYHEILLGYLEYVRQLGYTMAHIWACPPSEGDDYIFHCHPQEQKIPKPKRLQEWYKKMLDKGIIERIVLDYKDILKQAMEDDLRSAAELPYFEGDFWPNVLEESIRELDQEEEEAKRKEAEAQAAAEAAAALAANCGPEAEVDSDDPSASGKKKCGQKKAKKSTKAKNNQRKNTKKAGSSQKGTSSDLNAKIFATMDKHKEVFFVIRLHSAQSAASLGPIHDPDPPIHCELMDGRDAFLTMARDRHMEFSSLRRAKYSSTCMLYELHNQGSEKFEYTCNSCRAQVETRYHCTTCDDFDLCTTCYEKENHPHRMERLSFDLDGGDDGSGDSKAGNPADDRKRSIDRCVRSLLHAASCRDANCRLPSCQKMRRILNHTKGCKKKSQNACSICKQTIALCCYHAKSCNEQKCSVPFCSSIKHKMKQQQLQQRVQQAQLLRRRMAAMAGASAAISAASAAAAAAAAAAAPPVPIAPPAANPVMSQQNHPAPNMSLDAEQVRPGMQMTGVHGKPMSVVPNQTVPMSQMGQQSQMPHAAPGMGMKPVLGNPSQLQQVVRQVQEEAKLQATARMTYGGKPGPGGMMGSPPMGPRMPMVAGNQPMMSPTPGAPMTPGAMGPGGQRVLPAMNQWSGDGGGASGGGNNAAGPPPQPPQMQQRYSPSQPMPSGMGMMRKPMMNNPQGQGVMMGGAHGPGPAPNAGGTAAMAQGGRNQVQVLQHLLQTLKNPTSQQQQQDVLQILKAANPQGMMRPQHMGPGMGPQGQFADQFSPHGQAQGGFVGGMKQTLGPGMMPTQQQMMMQQVRSPPAGGAEGMLGMGGGQGAGEVILGPGGVAGQHMGGCPPQMRGPGDMGQGGDMDVGQDPLSRVVDTL</sequence>
<evidence type="ECO:0000256" key="10">
    <source>
        <dbReference type="ARBA" id="ARBA00022833"/>
    </source>
</evidence>
<dbReference type="GO" id="GO:0004402">
    <property type="term" value="F:histone acetyltransferase activity"/>
    <property type="evidence" value="ECO:0007669"/>
    <property type="project" value="InterPro"/>
</dbReference>
<dbReference type="SUPFAM" id="SSF57933">
    <property type="entry name" value="TAZ domain"/>
    <property type="match status" value="1"/>
</dbReference>
<evidence type="ECO:0000256" key="22">
    <source>
        <dbReference type="ARBA" id="ARBA00048017"/>
    </source>
</evidence>
<feature type="compositionally biased region" description="Low complexity" evidence="27">
    <location>
        <begin position="1237"/>
        <end position="1255"/>
    </location>
</feature>
<evidence type="ECO:0000256" key="27">
    <source>
        <dbReference type="SAM" id="MobiDB-lite"/>
    </source>
</evidence>
<dbReference type="PROSITE" id="PS51727">
    <property type="entry name" value="CBP_P300_HAT"/>
    <property type="match status" value="1"/>
</dbReference>
<dbReference type="InterPro" id="IPR010303">
    <property type="entry name" value="RING_CBP-p300"/>
</dbReference>
<evidence type="ECO:0000256" key="20">
    <source>
        <dbReference type="ARBA" id="ARBA00023315"/>
    </source>
</evidence>
<keyword evidence="3" id="KW-0488">Methylation</keyword>
<evidence type="ECO:0000256" key="5">
    <source>
        <dbReference type="ARBA" id="ARBA00022553"/>
    </source>
</evidence>
<feature type="domain" description="CBP/p300-type HAT" evidence="31">
    <location>
        <begin position="465"/>
        <end position="860"/>
    </location>
</feature>
<evidence type="ECO:0000256" key="9">
    <source>
        <dbReference type="ARBA" id="ARBA00022771"/>
    </source>
</evidence>
<evidence type="ECO:0000256" key="7">
    <source>
        <dbReference type="ARBA" id="ARBA00022723"/>
    </source>
</evidence>
<dbReference type="GO" id="GO:0000123">
    <property type="term" value="C:histone acetyltransferase complex"/>
    <property type="evidence" value="ECO:0007669"/>
    <property type="project" value="InterPro"/>
</dbReference>
<dbReference type="SUPFAM" id="SSF47370">
    <property type="entry name" value="Bromodomain"/>
    <property type="match status" value="1"/>
</dbReference>
<comment type="catalytic activity">
    <reaction evidence="21">
        <text>(S)-lactoyl-CoA + L-lysyl-[protein] = N(6)-[(S)-lactoyl]-L-lysyl-[protein] + CoA + H(+)</text>
        <dbReference type="Rhea" id="RHEA:61996"/>
        <dbReference type="Rhea" id="RHEA-COMP:9752"/>
        <dbReference type="Rhea" id="RHEA-COMP:19466"/>
        <dbReference type="ChEBI" id="CHEBI:15378"/>
        <dbReference type="ChEBI" id="CHEBI:29969"/>
        <dbReference type="ChEBI" id="CHEBI:57287"/>
        <dbReference type="ChEBI" id="CHEBI:231527"/>
        <dbReference type="ChEBI" id="CHEBI:231528"/>
    </reaction>
    <physiologicalReaction direction="left-to-right" evidence="21">
        <dbReference type="Rhea" id="RHEA:61997"/>
    </physiologicalReaction>
</comment>
<accession>A0A7R9BFP3</accession>
<keyword evidence="5" id="KW-0597">Phosphoprotein</keyword>
<feature type="domain" description="TAZ-type" evidence="29">
    <location>
        <begin position="925"/>
        <end position="1006"/>
    </location>
</feature>
<dbReference type="GO" id="GO:0045944">
    <property type="term" value="P:positive regulation of transcription by RNA polymerase II"/>
    <property type="evidence" value="ECO:0007669"/>
    <property type="project" value="UniProtKB-ARBA"/>
</dbReference>
<evidence type="ECO:0000256" key="13">
    <source>
        <dbReference type="ARBA" id="ARBA00022990"/>
    </source>
</evidence>
<keyword evidence="16 23" id="KW-0103">Bromodomain</keyword>
<dbReference type="PROSITE" id="PS50134">
    <property type="entry name" value="ZF_TAZ"/>
    <property type="match status" value="1"/>
</dbReference>
<evidence type="ECO:0000256" key="1">
    <source>
        <dbReference type="ARBA" id="ARBA00004123"/>
    </source>
</evidence>
<dbReference type="Pfam" id="PF06001">
    <property type="entry name" value="RING_CBP-p300"/>
    <property type="match status" value="1"/>
</dbReference>
<dbReference type="GO" id="GO:0003713">
    <property type="term" value="F:transcription coactivator activity"/>
    <property type="evidence" value="ECO:0007669"/>
    <property type="project" value="InterPro"/>
</dbReference>
<dbReference type="GO" id="GO:0005667">
    <property type="term" value="C:transcription regulator complex"/>
    <property type="evidence" value="ECO:0007669"/>
    <property type="project" value="TreeGrafter"/>
</dbReference>
<dbReference type="FunFam" id="3.30.60.90:FF:000003">
    <property type="entry name" value="E1A binding protein p300"/>
    <property type="match status" value="1"/>
</dbReference>
<dbReference type="CDD" id="cd02337">
    <property type="entry name" value="ZZ_CBP"/>
    <property type="match status" value="1"/>
</dbReference>
<dbReference type="SMART" id="SM00297">
    <property type="entry name" value="BROMO"/>
    <property type="match status" value="1"/>
</dbReference>
<dbReference type="InterPro" id="IPR043145">
    <property type="entry name" value="Znf_ZZ_sf"/>
</dbReference>
<dbReference type="Gene3D" id="1.20.920.10">
    <property type="entry name" value="Bromodomain-like"/>
    <property type="match status" value="1"/>
</dbReference>
<evidence type="ECO:0000256" key="15">
    <source>
        <dbReference type="ARBA" id="ARBA00023108"/>
    </source>
</evidence>
<comment type="catalytic activity">
    <reaction evidence="22">
        <text>L-lysyl-[protein] + acetyl-CoA = N(6)-acetyl-L-lysyl-[protein] + CoA + H(+)</text>
        <dbReference type="Rhea" id="RHEA:45948"/>
        <dbReference type="Rhea" id="RHEA-COMP:9752"/>
        <dbReference type="Rhea" id="RHEA-COMP:10731"/>
        <dbReference type="ChEBI" id="CHEBI:15378"/>
        <dbReference type="ChEBI" id="CHEBI:29969"/>
        <dbReference type="ChEBI" id="CHEBI:57287"/>
        <dbReference type="ChEBI" id="CHEBI:57288"/>
        <dbReference type="ChEBI" id="CHEBI:61930"/>
        <dbReference type="EC" id="2.3.1.48"/>
    </reaction>
</comment>
<evidence type="ECO:0000256" key="4">
    <source>
        <dbReference type="ARBA" id="ARBA00022499"/>
    </source>
</evidence>
<keyword evidence="8" id="KW-0677">Repeat</keyword>
<dbReference type="Gene3D" id="2.10.110.40">
    <property type="match status" value="1"/>
</dbReference>